<evidence type="ECO:0000256" key="1">
    <source>
        <dbReference type="SAM" id="MobiDB-lite"/>
    </source>
</evidence>
<dbReference type="NCBIfam" id="NF012211">
    <property type="entry name" value="tand_rpt_95"/>
    <property type="match status" value="7"/>
</dbReference>
<evidence type="ECO:0000313" key="4">
    <source>
        <dbReference type="EMBL" id="SNS75179.1"/>
    </source>
</evidence>
<evidence type="ECO:0000313" key="5">
    <source>
        <dbReference type="Proteomes" id="UP000198480"/>
    </source>
</evidence>
<dbReference type="Pfam" id="PF17963">
    <property type="entry name" value="Big_9"/>
    <property type="match status" value="7"/>
</dbReference>
<dbReference type="Pfam" id="PF17892">
    <property type="entry name" value="Cadherin_5"/>
    <property type="match status" value="1"/>
</dbReference>
<evidence type="ECO:0000259" key="3">
    <source>
        <dbReference type="Pfam" id="PF17892"/>
    </source>
</evidence>
<organism evidence="4 5">
    <name type="scientific">Belliella buryatensis</name>
    <dbReference type="NCBI Taxonomy" id="1500549"/>
    <lineage>
        <taxon>Bacteria</taxon>
        <taxon>Pseudomonadati</taxon>
        <taxon>Bacteroidota</taxon>
        <taxon>Cytophagia</taxon>
        <taxon>Cytophagales</taxon>
        <taxon>Cyclobacteriaceae</taxon>
        <taxon>Belliella</taxon>
    </lineage>
</organism>
<sequence length="2768" mass="294236">MKKLYMSNYSNFKWKTLPVFGLLTLLTISVFSFSTGFKNWNPLILFSPDVSVISYSVENDKGSIDDPALLDTDGDGIPDVDDLDDDNDGVLDIDECDTRPKTILMALSTENFDGMRVNLYNEFNNYKTTGAEVTEYVISSSTVPAGLYEGYDMVIFGGAATTSIPQAHWDALRASIIEKKSNSFVIHADNCCPTLSNNQSSLISLLNAVHGTSYSVSTTHFTASETYLKNQDNFYAPYFSANSLVGANYYPIKGLANEDVLFYANGSTTEAYAGMKQLPNTVDRNNFLAWFADGTITQNLPSNPALWYNTNKGVIAKAFYEVYAKTSTIFPCDTDGDGIPNHLDLDSDGDGCPDAFEAGTAQLAESLGYTVSEEGVVAGPYGDNGFADYLETSAESGMYKGTYTYADALDNEIASCIDEEDCTPEGALLLDYTDYDLDLNLVGQTLASTIDGIDLTHNLQGTYQSWKIENIEGNKNVFRTGAGESNLATMEYTFSNPVSNLKFSIRDLDDAPGGIEKAEIRAYFRGVEVLPSQITKGINTVETSQLVFVGTTNNTTTLSYENGVILDYANPVDRLVLIMSGTTTAGQGSVLTFEGGCRFLEPLPTPNDDMTSTDEDIPVVIDVTGNDTNVDPTTVVIVDQPENGTVLVDPVTGKVTYTPNDGFSGKDTFTYRVCNAATPAVCEQATVTVTVYPNCDIEGISFTVNPGTNSATGRISNGDLSTDYSLTTSSLTGYASVSITSVVNGRNGSGLEYNMNSSTSPNRPDAANLLFTTSNTTTGYETKVRLYQVIGRTGGNNEASTYTISWTGGVGNAKLVDLLVDNRVYGIGSPSGFDLENGEIEGLEKTKDISNGGSFIAYRLINDLTQWYVEFPVGATNITVNKVALSGATITRLNDNDPLRDDPASGIDVQYPRFGLAGDATVVSGETFNEWMAFRTFFVPTEGCPEPLSVNNINVNEGSPYAIFVITGEPGQDVSLNLQSGTATIGQDFNGLEYYNGTAWTPYVSGSLIPIGTDGKLLVRTVIIADDDFEDSETFFLEVTDGATTVTGTGTIKDDGTGDIFFFSNTTGIPDDPSSCDVEPLFFEDFGFVGINTALEGLTDNYFVETFGPGDGARLAEGLVPGYVWAWDKTSGNKRTINDGFYGIVSNPRLGGFAGFINENRDNTTKNTGGGGAMLFINGSNPGQVAFNKTVDQLVIGERYELSAWITNAVFTGGTLIPANLTFQIMDVDGNILASNGTGDIPITSSLNWTKYGLEFTATTTVVTFQLISNSPSGGGNDFALDDVQLARICYEIDDDRPPFIANDDAASGLGLAPVVVDIFENDQFVNVDNLTVTQVGGTATGEVSFDPETGMMTYIPKPEDVGITVTVIYEVCDGTVCAQATVTITLDYLDPSCGCETVIENGGFELPVQSGTNFFLINQNNVPGWRTTATDGLIEFWTSGFLGVPAAEGNQFVELNANQVSALLQRICVQPGTIFKWSIKHRGRSGTDVATVAFGPSLNQAVIQQTMSTGNTEWKTYSGIYEVPEGQTETFIFLRSVSSVGGATIGNFLDDFDVKIIYNEECPDPFRTSVDFNVTDINVPVTGNVSTNDVVPAGTVYGTPQAQTGNPEGATITMNPDGTYVFNATQPGVYNYLVPVCGPGETEDCPLSPLQITVLDPLADDNAPVVNPDIATTKEETPVKIDVLANDKSGNVGTDLNPASLTITEAPENGTVTVNADGTVTYTPNAGFTGEDVFTYTVCDTSDPANCQTGTATVMVLPANAPDVTTAADDFAVVQANTDGTATASGNVLTNDSNTDPDAELTATLVTDPATLPGTLVFNEDGSYTFTPNAGFAGPLEVVYTVCDDQSPASCATATLHILVEPAPEIPVDFNVTDINVPVTGNVSTNDVVPAGTVYGTPQAQTGNPEGATITMNPDGTYVFNATQPGVYNYLVPVCGPGETEDCPLSPLQITVLDPMADDNAPVVNPDIATTKEETPVKIDVLANDKSGNVGTDLDPSSLTITEVPENGTVTVNADGTVTYTPNEGFTGTDEFTYTVCDTGDPANCQTGTVTVTVLPADMPDVTTAADDFAVVRGTLDGTNSVSGNVLANDRNTDPDAELTASLVTDPATLPGTLVFNADGSYTFTPAPGFSGPVSAVYTACGGDPESCATATLYILVEPVLDPQPDFNATFAGVPVKGDVSTNDALPAGTTYGTPTADLRNPAEAVIKMNPDGTYEFEAPLPGVYNFTVPVCTPDGECVETLLTITVYSMREPNGPIVNPDLGVTKVNTPVVLNTLGNDSAGRPGVELNPASVVVAQQPANGTVKVDPVTGNITYTPNPGFAGTDTYTYTVCDTGNPVLCSTTVQKITVLGEDAPNSILASDDFGSAPTSGVVTGNVLSNDMDPDKNNMTVTPQQVESKEGVFTMNADGSYDFVPAPGFIGPISFVYRVCDNGTPQACANATLYILITPNDIEANMDNFQENEINGLLGGVAGNVLDNDKINGNPVKASEVIITVKDEGGMPGVSIDKDGNLIVPKGTAPGTYVITYTICDVLDPENCDEAIAIVEVFHGVNLKITKTVETSEVYEGDEFIYILRVENNGNTESADAVVTDMLPDGLRYVSATVNGSSAVFAQNGQELSWKFAMLLPGDVAEIALRVKAAPLTDGRDKSLVNTATVSSPQRELSPDDNSSSAAVRVKPFFIPNTITPNGDRINDTFEIPGLGRFVSNELVIFNRWGDHVYERKNYQNDWSAEGLVSGTYFYLLKVADESGKDHEFKGFIQVVKERIR</sequence>
<dbReference type="Pfam" id="PF01345">
    <property type="entry name" value="DUF11"/>
    <property type="match status" value="1"/>
</dbReference>
<protein>
    <submittedName>
        <fullName evidence="4">Conserved repeat domain-containing protein/gliding motility-associated C-terminal domain-containing protein</fullName>
    </submittedName>
</protein>
<dbReference type="RefSeq" id="WP_089242478.1">
    <property type="nucleotide sequence ID" value="NZ_FZOK01000022.1"/>
</dbReference>
<dbReference type="InterPro" id="IPR026341">
    <property type="entry name" value="T9SS_type_B"/>
</dbReference>
<gene>
    <name evidence="4" type="ORF">SAMN06295967_1227</name>
</gene>
<feature type="domain" description="DUF11" evidence="2">
    <location>
        <begin position="2554"/>
        <end position="2675"/>
    </location>
</feature>
<evidence type="ECO:0000259" key="2">
    <source>
        <dbReference type="Pfam" id="PF01345"/>
    </source>
</evidence>
<reference evidence="5" key="1">
    <citation type="submission" date="2017-06" db="EMBL/GenBank/DDBJ databases">
        <authorList>
            <person name="Varghese N."/>
            <person name="Submissions S."/>
        </authorList>
    </citation>
    <scope>NUCLEOTIDE SEQUENCE [LARGE SCALE GENOMIC DNA]</scope>
    <source>
        <strain evidence="5">5C</strain>
    </source>
</reference>
<dbReference type="EMBL" id="FZOK01000022">
    <property type="protein sequence ID" value="SNS75179.1"/>
    <property type="molecule type" value="Genomic_DNA"/>
</dbReference>
<dbReference type="Gene3D" id="2.60.120.260">
    <property type="entry name" value="Galactose-binding domain-like"/>
    <property type="match status" value="2"/>
</dbReference>
<dbReference type="InterPro" id="IPR047589">
    <property type="entry name" value="DUF11_rpt"/>
</dbReference>
<dbReference type="NCBIfam" id="TIGR04131">
    <property type="entry name" value="Bac_Flav_CTERM"/>
    <property type="match status" value="1"/>
</dbReference>
<dbReference type="InterPro" id="IPR038081">
    <property type="entry name" value="CalX-like_sf"/>
</dbReference>
<dbReference type="NCBIfam" id="TIGR01451">
    <property type="entry name" value="B_ant_repeat"/>
    <property type="match status" value="1"/>
</dbReference>
<feature type="domain" description="Cadherin-like" evidence="3">
    <location>
        <begin position="1768"/>
        <end position="1859"/>
    </location>
</feature>
<accession>A0A239H181</accession>
<dbReference type="Gene3D" id="2.60.40.2810">
    <property type="match status" value="1"/>
</dbReference>
<keyword evidence="5" id="KW-1185">Reference proteome</keyword>
<dbReference type="OrthoDB" id="904955at2"/>
<proteinExistence type="predicted"/>
<dbReference type="Proteomes" id="UP000198480">
    <property type="component" value="Unassembled WGS sequence"/>
</dbReference>
<dbReference type="Gene3D" id="2.60.40.3440">
    <property type="match status" value="5"/>
</dbReference>
<dbReference type="Pfam" id="PF13585">
    <property type="entry name" value="CHU_C"/>
    <property type="match status" value="1"/>
</dbReference>
<name>A0A239H181_9BACT</name>
<dbReference type="InterPro" id="IPR001434">
    <property type="entry name" value="OmcB-like_DUF11"/>
</dbReference>
<dbReference type="SUPFAM" id="SSF141072">
    <property type="entry name" value="CalX-like"/>
    <property type="match status" value="1"/>
</dbReference>
<feature type="region of interest" description="Disordered" evidence="1">
    <location>
        <begin position="2652"/>
        <end position="2671"/>
    </location>
</feature>
<dbReference type="InterPro" id="IPR041690">
    <property type="entry name" value="Cadherin_5"/>
</dbReference>